<dbReference type="AlphaFoldDB" id="A0A1I7LW06"/>
<dbReference type="InterPro" id="IPR029063">
    <property type="entry name" value="SAM-dependent_MTases_sf"/>
</dbReference>
<dbReference type="InterPro" id="IPR013217">
    <property type="entry name" value="Methyltransf_12"/>
</dbReference>
<dbReference type="Gene3D" id="3.40.50.150">
    <property type="entry name" value="Vaccinia Virus protein VP39"/>
    <property type="match status" value="1"/>
</dbReference>
<reference evidence="4" key="1">
    <citation type="submission" date="2016-10" db="EMBL/GenBank/DDBJ databases">
        <authorList>
            <person name="Varghese N."/>
            <person name="Submissions S."/>
        </authorList>
    </citation>
    <scope>NUCLEOTIDE SEQUENCE [LARGE SCALE GENOMIC DNA]</scope>
    <source>
        <strain evidence="4">CGMCC 1.11014</strain>
    </source>
</reference>
<keyword evidence="4" id="KW-1185">Reference proteome</keyword>
<dbReference type="OrthoDB" id="323463at2"/>
<dbReference type="Proteomes" id="UP000199391">
    <property type="component" value="Unassembled WGS sequence"/>
</dbReference>
<sequence>MSWNNGYVSDIEYPAGFFPEQGPAWLNFTCLLNGYQPAETGEPFTYCELGCGTGMTANVLAASNPHGRFYACDFMPAHIAEGRELAGGAGLDNLTLLENSFDDLARGAIDLPMFDFVTMYGVYGWVNEENRQLIVNFLARYLKPGGVVYLNYNAMPGWAAVHPLQNLIRNVADASVGTRAQRCEQARRVVDQLHGLRAKYFTDNDSGEMRLRLDSVRLDDVGYVAHEYMNDGWQPLYHADVARQLAGAGLDFIGSASHYRSFPGLYLAPEQQELLRQSPPAMRETVADYLSNTSFREDVYVRGAARLSPEQQAAWLGRMGLALTVPRGLVKHNIKLVTGELFEKAGLIPPVLDALAQAPRTLAELMALPAFRQETAAMLYQVAALLIGSRQACACHVRQGDGGGDAAAGRLNRAMAAAPQGHSANRVLASPVLGNGVVTSTIAQFVHRVLCEMDGGAANADAVAERVWDVMEAEGHGPRDAEGTEKIHRILEKLVPLWRQLRIL</sequence>
<organism evidence="3 4">
    <name type="scientific">Pseudoduganella namucuonensis</name>
    <dbReference type="NCBI Taxonomy" id="1035707"/>
    <lineage>
        <taxon>Bacteria</taxon>
        <taxon>Pseudomonadati</taxon>
        <taxon>Pseudomonadota</taxon>
        <taxon>Betaproteobacteria</taxon>
        <taxon>Burkholderiales</taxon>
        <taxon>Oxalobacteraceae</taxon>
        <taxon>Telluria group</taxon>
        <taxon>Pseudoduganella</taxon>
    </lineage>
</organism>
<dbReference type="Pfam" id="PF08242">
    <property type="entry name" value="Methyltransf_12"/>
    <property type="match status" value="1"/>
</dbReference>
<name>A0A1I7LW06_9BURK</name>
<dbReference type="CDD" id="cd02440">
    <property type="entry name" value="AdoMet_MTases"/>
    <property type="match status" value="1"/>
</dbReference>
<dbReference type="Pfam" id="PF10119">
    <property type="entry name" value="MethyTransf_Reg"/>
    <property type="match status" value="1"/>
</dbReference>
<dbReference type="STRING" id="1035707.SAMN05216552_104028"/>
<dbReference type="RefSeq" id="WP_093559678.1">
    <property type="nucleotide sequence ID" value="NZ_FPBO01000040.1"/>
</dbReference>
<keyword evidence="3" id="KW-0489">Methyltransferase</keyword>
<dbReference type="GO" id="GO:0032259">
    <property type="term" value="P:methylation"/>
    <property type="evidence" value="ECO:0007669"/>
    <property type="project" value="UniProtKB-KW"/>
</dbReference>
<evidence type="ECO:0000259" key="2">
    <source>
        <dbReference type="Pfam" id="PF10119"/>
    </source>
</evidence>
<keyword evidence="3" id="KW-0808">Transferase</keyword>
<evidence type="ECO:0000313" key="3">
    <source>
        <dbReference type="EMBL" id="SFV13865.1"/>
    </source>
</evidence>
<feature type="domain" description="Methyltransferase regulatory" evidence="2">
    <location>
        <begin position="223"/>
        <end position="302"/>
    </location>
</feature>
<proteinExistence type="predicted"/>
<feature type="domain" description="Methyltransferase type 12" evidence="1">
    <location>
        <begin position="48"/>
        <end position="148"/>
    </location>
</feature>
<evidence type="ECO:0000259" key="1">
    <source>
        <dbReference type="Pfam" id="PF08242"/>
    </source>
</evidence>
<accession>A0A1I7LW06</accession>
<dbReference type="GO" id="GO:0008168">
    <property type="term" value="F:methyltransferase activity"/>
    <property type="evidence" value="ECO:0007669"/>
    <property type="project" value="UniProtKB-KW"/>
</dbReference>
<evidence type="ECO:0000313" key="4">
    <source>
        <dbReference type="Proteomes" id="UP000199391"/>
    </source>
</evidence>
<dbReference type="InterPro" id="IPR018773">
    <property type="entry name" value="MeTrfase_reg_dom_prd"/>
</dbReference>
<protein>
    <submittedName>
        <fullName evidence="3">Methyltransferase domain-containing protein</fullName>
    </submittedName>
</protein>
<dbReference type="SUPFAM" id="SSF53335">
    <property type="entry name" value="S-adenosyl-L-methionine-dependent methyltransferases"/>
    <property type="match status" value="1"/>
</dbReference>
<gene>
    <name evidence="3" type="ORF">SAMN05216552_104028</name>
</gene>
<dbReference type="EMBL" id="FPBO01000040">
    <property type="protein sequence ID" value="SFV13865.1"/>
    <property type="molecule type" value="Genomic_DNA"/>
</dbReference>